<sequence>MFKKLKDKIAEESTKLQQIAQAAGYNIPGNDVNTDSFFSITDDTPQNSPLHKPQSNIITPTSNGAGPRTRRLSNSSQASDVSFKLPSYNPESPAVFHLQSDMESASELDESGSVAAMGGQLDLVSKEQLHQAYKKALDRYQKYRGMYTDLARRYRELERDNTKARAVLVETQDKALRRISELREQCSLEQQAKAHLEAALRLEMDELQCVVKTLTTKLELMGVNTETELNNDKNTENLIQLDSKADTVSHASSEFSSPLTSQSTDLDRKISDLETQIKQLNELAMEKDAKIIILSEESKKLKHELKETTTAYENLKSKDENNTILLAENKMVIHSELEAKENEMKSVKAKLEQLEADFKEADTKNKTLTDQVNSLKKQLLESKTVNQASKEMHSSQMSQMEAALTSSRNEKHELELKLVDIEKQSNDFKTENVTLSASLTKTKEEKVKIEEQLNTIKGQITTLQDELKAALAKNDLFVSKISEIYLQSCKEKFDGNPESVKKIHDHLNELNVKIETLSQEKLTLETDKAKIEQRLTQLFEEKQKVNANLKEIQEESQKKDKEIENLKLQANSAVSNEDKFKNLQESYESKLTDLESKLNQKEIDLQILTENLNQTQSELNSKENEIKSLHIKVQELEIGCRKSQEKLVTELEPINNELARLRQELVEKCLEIERITQEKVEISKENDMKSEKITSIETELKNVAQEKERISIELEKTMENLRTLESKIAELTETNENLNKELQDQRHEKQDHSSEITTLKNKVDLLRKEKNDLEKTLEREIREKSELKTQVVNILKEITRLEEQLNEVKTSHSQIQSEKEQLEQKFEEFNEKSLKEIENTKKLREELQNVNIERAELEAKLKGELEKVTTEKAELEIRLRDLQERVNQAESNLEGQSSYEIEIHEKNTKLKEFEEQNANIKSQLTQCLEENAKLLDEKELLEHKVRSLQDDVEVKEKEKLTVLDTNQCLVDSLNQQKSQVSVVKDQITALEEQKSALTETCDSLMEKVDALKKENISLRSEREQFQQRLEEIQGQLEEANNKHSIRENKIRMLTDENKNIKADHDGNVSKLEELEMNLRKFESENTELRKNVHELKSELEEYQNQNGIVEEIQVFKQEIEQLKQENSKLSTEISNQSDSQDQDQIIKERDQLKAKLDEIMTEIAGINSNANDLATRNLFLEQKCENYLILEQSNERLKNQVEKLSRQLDETLVSLHHNEGLAANTEFEYLRNILFQYLSGSAGANGKTLVKVIAAVLKFTPQQTQVVVEKETHRHSLVGQINNLL</sequence>
<keyword evidence="1" id="KW-0175">Coiled coil</keyword>
<feature type="domain" description="GRIP" evidence="3">
    <location>
        <begin position="1220"/>
        <end position="1270"/>
    </location>
</feature>
<dbReference type="Gene3D" id="1.10.287.1490">
    <property type="match status" value="1"/>
</dbReference>
<proteinExistence type="predicted"/>
<dbReference type="SUPFAM" id="SSF101283">
    <property type="entry name" value="GRIP domain"/>
    <property type="match status" value="1"/>
</dbReference>
<organism evidence="4">
    <name type="scientific">Culicoides sonorensis</name>
    <name type="common">Biting midge</name>
    <dbReference type="NCBI Taxonomy" id="179676"/>
    <lineage>
        <taxon>Eukaryota</taxon>
        <taxon>Metazoa</taxon>
        <taxon>Ecdysozoa</taxon>
        <taxon>Arthropoda</taxon>
        <taxon>Hexapoda</taxon>
        <taxon>Insecta</taxon>
        <taxon>Pterygota</taxon>
        <taxon>Neoptera</taxon>
        <taxon>Endopterygota</taxon>
        <taxon>Diptera</taxon>
        <taxon>Nematocera</taxon>
        <taxon>Chironomoidea</taxon>
        <taxon>Ceratopogonidae</taxon>
        <taxon>Ceratopogoninae</taxon>
        <taxon>Culicoides</taxon>
        <taxon>Monoculicoides</taxon>
    </lineage>
</organism>
<feature type="coiled-coil region" evidence="1">
    <location>
        <begin position="500"/>
        <end position="1214"/>
    </location>
</feature>
<dbReference type="EMBL" id="UFQT01002767">
    <property type="protein sequence ID" value="SSX34026.1"/>
    <property type="molecule type" value="Genomic_DNA"/>
</dbReference>
<dbReference type="GO" id="GO:0005794">
    <property type="term" value="C:Golgi apparatus"/>
    <property type="evidence" value="ECO:0007669"/>
    <property type="project" value="TreeGrafter"/>
</dbReference>
<dbReference type="Gene3D" id="1.10.220.60">
    <property type="entry name" value="GRIP domain"/>
    <property type="match status" value="1"/>
</dbReference>
<dbReference type="GO" id="GO:0048193">
    <property type="term" value="P:Golgi vesicle transport"/>
    <property type="evidence" value="ECO:0007669"/>
    <property type="project" value="TreeGrafter"/>
</dbReference>
<dbReference type="Pfam" id="PF01465">
    <property type="entry name" value="GRIP"/>
    <property type="match status" value="1"/>
</dbReference>
<name>A0A336MUT9_CULSO</name>
<evidence type="ECO:0000256" key="1">
    <source>
        <dbReference type="SAM" id="Coils"/>
    </source>
</evidence>
<dbReference type="InterPro" id="IPR000237">
    <property type="entry name" value="GRIP_dom"/>
</dbReference>
<dbReference type="PROSITE" id="PS50913">
    <property type="entry name" value="GRIP"/>
    <property type="match status" value="1"/>
</dbReference>
<dbReference type="SMART" id="SM00755">
    <property type="entry name" value="Grip"/>
    <property type="match status" value="1"/>
</dbReference>
<feature type="coiled-coil region" evidence="1">
    <location>
        <begin position="140"/>
        <end position="199"/>
    </location>
</feature>
<feature type="coiled-coil region" evidence="1">
    <location>
        <begin position="263"/>
        <end position="473"/>
    </location>
</feature>
<dbReference type="PANTHER" id="PTHR19327">
    <property type="entry name" value="GOLGIN"/>
    <property type="match status" value="1"/>
</dbReference>
<dbReference type="GO" id="GO:0031267">
    <property type="term" value="F:small GTPase binding"/>
    <property type="evidence" value="ECO:0007669"/>
    <property type="project" value="TreeGrafter"/>
</dbReference>
<dbReference type="Gene3D" id="1.20.5.340">
    <property type="match status" value="1"/>
</dbReference>
<dbReference type="OMA" id="DQHANSE"/>
<evidence type="ECO:0000313" key="4">
    <source>
        <dbReference type="EMBL" id="SSX34026.1"/>
    </source>
</evidence>
<reference evidence="4" key="1">
    <citation type="submission" date="2018-07" db="EMBL/GenBank/DDBJ databases">
        <authorList>
            <person name="Quirk P.G."/>
            <person name="Krulwich T.A."/>
        </authorList>
    </citation>
    <scope>NUCLEOTIDE SEQUENCE</scope>
</reference>
<evidence type="ECO:0000259" key="3">
    <source>
        <dbReference type="PROSITE" id="PS50913"/>
    </source>
</evidence>
<feature type="region of interest" description="Disordered" evidence="2">
    <location>
        <begin position="42"/>
        <end position="82"/>
    </location>
</feature>
<protein>
    <submittedName>
        <fullName evidence="4">CSON007269 protein</fullName>
    </submittedName>
</protein>
<accession>A0A336MUT9</accession>
<dbReference type="PANTHER" id="PTHR19327:SF0">
    <property type="entry name" value="GOLGIN SUBFAMILY A MEMBER 4"/>
    <property type="match status" value="1"/>
</dbReference>
<evidence type="ECO:0000256" key="2">
    <source>
        <dbReference type="SAM" id="MobiDB-lite"/>
    </source>
</evidence>
<dbReference type="VEuPathDB" id="VectorBase:CSON007269"/>
<gene>
    <name evidence="4" type="primary">CSON007269</name>
</gene>
<feature type="compositionally biased region" description="Polar residues" evidence="2">
    <location>
        <begin position="42"/>
        <end position="64"/>
    </location>
</feature>